<dbReference type="EMBL" id="AQHF01000018">
    <property type="protein sequence ID" value="MBE0344989.1"/>
    <property type="molecule type" value="Genomic_DNA"/>
</dbReference>
<keyword evidence="1" id="KW-0472">Membrane</keyword>
<sequence length="171" mass="19817">MSITLDMIQRRSKFIRVGVLSTTAIVLIFLAYELVFNHRVSYYDNALFDELWQSDKVNNVALFLATTPILFLALAGVHFITRLLKYFEQGYFFTRECLSCFIYFIITEVLSIFFVSALSVIFAYWHDAYFEHTTLVLSLQFGELVTLSILATVAYLLRAAQEISDENKEFI</sequence>
<comment type="caution">
    <text evidence="2">The sequence shown here is derived from an EMBL/GenBank/DDBJ whole genome shotgun (WGS) entry which is preliminary data.</text>
</comment>
<accession>A0A8I0T493</accession>
<reference evidence="2 3" key="1">
    <citation type="submission" date="2015-06" db="EMBL/GenBank/DDBJ databases">
        <title>Genome sequence of Pseudoalteromonas peptidolytica.</title>
        <authorList>
            <person name="Xie B.-B."/>
            <person name="Rong J.-C."/>
            <person name="Qin Q.-L."/>
            <person name="Zhang Y.-Z."/>
        </authorList>
    </citation>
    <scope>NUCLEOTIDE SEQUENCE [LARGE SCALE GENOMIC DNA]</scope>
    <source>
        <strain evidence="2 3">F12-50-A1</strain>
    </source>
</reference>
<protein>
    <recommendedName>
        <fullName evidence="4">DUF2975 domain-containing protein</fullName>
    </recommendedName>
</protein>
<evidence type="ECO:0000313" key="2">
    <source>
        <dbReference type="EMBL" id="MBE0344989.1"/>
    </source>
</evidence>
<feature type="transmembrane region" description="Helical" evidence="1">
    <location>
        <begin position="14"/>
        <end position="32"/>
    </location>
</feature>
<keyword evidence="1" id="KW-0812">Transmembrane</keyword>
<proteinExistence type="predicted"/>
<dbReference type="RefSeq" id="WP_147389054.1">
    <property type="nucleotide sequence ID" value="NZ_AQHF01000018.1"/>
</dbReference>
<evidence type="ECO:0008006" key="4">
    <source>
        <dbReference type="Google" id="ProtNLM"/>
    </source>
</evidence>
<feature type="transmembrane region" description="Helical" evidence="1">
    <location>
        <begin position="137"/>
        <end position="157"/>
    </location>
</feature>
<dbReference type="Proteomes" id="UP000660708">
    <property type="component" value="Unassembled WGS sequence"/>
</dbReference>
<feature type="transmembrane region" description="Helical" evidence="1">
    <location>
        <begin position="60"/>
        <end position="80"/>
    </location>
</feature>
<keyword evidence="3" id="KW-1185">Reference proteome</keyword>
<dbReference type="AlphaFoldDB" id="A0A8I0T493"/>
<organism evidence="2 3">
    <name type="scientific">Pseudoalteromonas peptidolytica F12-50-A1</name>
    <dbReference type="NCBI Taxonomy" id="1315280"/>
    <lineage>
        <taxon>Bacteria</taxon>
        <taxon>Pseudomonadati</taxon>
        <taxon>Pseudomonadota</taxon>
        <taxon>Gammaproteobacteria</taxon>
        <taxon>Alteromonadales</taxon>
        <taxon>Pseudoalteromonadaceae</taxon>
        <taxon>Pseudoalteromonas</taxon>
    </lineage>
</organism>
<evidence type="ECO:0000256" key="1">
    <source>
        <dbReference type="SAM" id="Phobius"/>
    </source>
</evidence>
<gene>
    <name evidence="2" type="ORF">PPEP_a2690</name>
</gene>
<evidence type="ECO:0000313" key="3">
    <source>
        <dbReference type="Proteomes" id="UP000660708"/>
    </source>
</evidence>
<name>A0A8I0T493_9GAMM</name>
<feature type="transmembrane region" description="Helical" evidence="1">
    <location>
        <begin position="101"/>
        <end position="125"/>
    </location>
</feature>
<keyword evidence="1" id="KW-1133">Transmembrane helix</keyword>